<proteinExistence type="predicted"/>
<name>H2EEM6_9VIRU</name>
<accession>H2EEM6</accession>
<gene>
    <name evidence="1" type="ORF">mv_R644</name>
</gene>
<protein>
    <submittedName>
        <fullName evidence="1">Putative capsid protein 3</fullName>
    </submittedName>
</protein>
<sequence>MNSSSNNFMPINFKNTNDYIYPNDMTNPYIDYINQQVQNMYDTIKSNCDTVFNIYNNLFTSKNKLMFNNTPPISNIYSYLTNTTEKSQIININIWYFYFFKYLDLLNECTFSNYLYHQSCKISENGQKITKYLIILLKINLDYYMHEISYLLNDLYSSSPSTNISQKLTDYVPVITNNPDTTIISIIFHRNIVPTILEMFQFIYNFISTISLKEISERLDICLEPICNDEMTYIKNMIKLLYYNIYKHFMDKYDTCHFEAPSNFSTNEYDKFDNEIIEEYVKYFLTGYTINNDLILNNQVTLSKVISQMEFYFILEMINMRQQQKFYHNTLSNFKTLNEKTGSTIRTVLKFINESIKK</sequence>
<organism evidence="1">
    <name type="scientific">Moumouvirus sp. 'Monve'</name>
    <dbReference type="NCBI Taxonomy" id="1128131"/>
    <lineage>
        <taxon>Viruses</taxon>
        <taxon>Varidnaviria</taxon>
        <taxon>Bamfordvirae</taxon>
        <taxon>Nucleocytoviricota</taxon>
        <taxon>Megaviricetes</taxon>
        <taxon>Imitervirales</taxon>
        <taxon>Mimiviridae</taxon>
        <taxon>Megamimivirinae</taxon>
        <taxon>Moumouvirus</taxon>
    </lineage>
</organism>
<reference evidence="1" key="1">
    <citation type="submission" date="2011-10" db="EMBL/GenBank/DDBJ databases">
        <title>Provirophages and transpovirons: unique mobilome of giant viruses.</title>
        <authorList>
            <person name="Desnues C."/>
            <person name="LaScola B."/>
            <person name="Yutin N."/>
            <person name="Fournous G."/>
            <person name="Koonin E."/>
            <person name="Raoult D."/>
        </authorList>
    </citation>
    <scope>NUCLEOTIDE SEQUENCE</scope>
    <source>
        <strain evidence="1">Mv13-mv</strain>
    </source>
</reference>
<dbReference type="EMBL" id="JN885998">
    <property type="protein sequence ID" value="AEX62849.1"/>
    <property type="molecule type" value="Genomic_DNA"/>
</dbReference>
<evidence type="ECO:0000313" key="1">
    <source>
        <dbReference type="EMBL" id="AEX62849.1"/>
    </source>
</evidence>